<reference evidence="2" key="2">
    <citation type="submission" date="2020-09" db="EMBL/GenBank/DDBJ databases">
        <authorList>
            <person name="Sun Q."/>
            <person name="Zhou Y."/>
        </authorList>
    </citation>
    <scope>NUCLEOTIDE SEQUENCE</scope>
    <source>
        <strain evidence="2">CGMCC 1.15360</strain>
    </source>
</reference>
<gene>
    <name evidence="2" type="ORF">GCM10010990_21550</name>
</gene>
<reference evidence="2" key="1">
    <citation type="journal article" date="2014" name="Int. J. Syst. Evol. Microbiol.">
        <title>Complete genome sequence of Corynebacterium casei LMG S-19264T (=DSM 44701T), isolated from a smear-ripened cheese.</title>
        <authorList>
            <consortium name="US DOE Joint Genome Institute (JGI-PGF)"/>
            <person name="Walter F."/>
            <person name="Albersmeier A."/>
            <person name="Kalinowski J."/>
            <person name="Ruckert C."/>
        </authorList>
    </citation>
    <scope>NUCLEOTIDE SEQUENCE</scope>
    <source>
        <strain evidence="2">CGMCC 1.15360</strain>
    </source>
</reference>
<protein>
    <submittedName>
        <fullName evidence="2">Uncharacterized protein</fullName>
    </submittedName>
</protein>
<dbReference type="EMBL" id="BMIP01000004">
    <property type="protein sequence ID" value="GGD71754.1"/>
    <property type="molecule type" value="Genomic_DNA"/>
</dbReference>
<keyword evidence="3" id="KW-1185">Reference proteome</keyword>
<name>A0A917DVV3_9SPHN</name>
<proteinExistence type="predicted"/>
<accession>A0A917DVV3</accession>
<organism evidence="2 3">
    <name type="scientific">Croceicoccus mobilis</name>
    <dbReference type="NCBI Taxonomy" id="1703339"/>
    <lineage>
        <taxon>Bacteria</taxon>
        <taxon>Pseudomonadati</taxon>
        <taxon>Pseudomonadota</taxon>
        <taxon>Alphaproteobacteria</taxon>
        <taxon>Sphingomonadales</taxon>
        <taxon>Erythrobacteraceae</taxon>
        <taxon>Croceicoccus</taxon>
    </lineage>
</organism>
<feature type="region of interest" description="Disordered" evidence="1">
    <location>
        <begin position="68"/>
        <end position="97"/>
    </location>
</feature>
<dbReference type="Proteomes" id="UP000612349">
    <property type="component" value="Unassembled WGS sequence"/>
</dbReference>
<sequence length="97" mass="10325">MVAVSAIPLYCKGENHMKKLIATASAVALGLGLAACDSPAENAMEDQAEAVEDQGEMQEDMLEDAGMEEQADMVEEQAEETADAMEEQADDMDATPE</sequence>
<comment type="caution">
    <text evidence="2">The sequence shown here is derived from an EMBL/GenBank/DDBJ whole genome shotgun (WGS) entry which is preliminary data.</text>
</comment>
<dbReference type="AlphaFoldDB" id="A0A917DVV3"/>
<evidence type="ECO:0000256" key="1">
    <source>
        <dbReference type="SAM" id="MobiDB-lite"/>
    </source>
</evidence>
<evidence type="ECO:0000313" key="2">
    <source>
        <dbReference type="EMBL" id="GGD71754.1"/>
    </source>
</evidence>
<evidence type="ECO:0000313" key="3">
    <source>
        <dbReference type="Proteomes" id="UP000612349"/>
    </source>
</evidence>